<dbReference type="Proteomes" id="UP000230069">
    <property type="component" value="Unassembled WGS sequence"/>
</dbReference>
<dbReference type="AlphaFoldDB" id="A0A2G5DTL9"/>
<proteinExistence type="inferred from homology"/>
<dbReference type="InParanoid" id="A0A2G5DTL9"/>
<accession>A0A2G5DTL9</accession>
<keyword evidence="2" id="KW-1015">Disulfide bond</keyword>
<dbReference type="PANTHER" id="PTHR33107:SF81">
    <property type="entry name" value="TRYPSIN INHIBITOR A"/>
    <property type="match status" value="1"/>
</dbReference>
<dbReference type="CDD" id="cd23367">
    <property type="entry name" value="beta-trefoil_STI_KPI104-like"/>
    <property type="match status" value="1"/>
</dbReference>
<gene>
    <name evidence="4" type="ORF">AQUCO_01500417v1</name>
</gene>
<evidence type="ECO:0000256" key="3">
    <source>
        <dbReference type="SAM" id="SignalP"/>
    </source>
</evidence>
<keyword evidence="5" id="KW-1185">Reference proteome</keyword>
<name>A0A2G5DTL9_AQUCA</name>
<organism evidence="4 5">
    <name type="scientific">Aquilegia coerulea</name>
    <name type="common">Rocky mountain columbine</name>
    <dbReference type="NCBI Taxonomy" id="218851"/>
    <lineage>
        <taxon>Eukaryota</taxon>
        <taxon>Viridiplantae</taxon>
        <taxon>Streptophyta</taxon>
        <taxon>Embryophyta</taxon>
        <taxon>Tracheophyta</taxon>
        <taxon>Spermatophyta</taxon>
        <taxon>Magnoliopsida</taxon>
        <taxon>Ranunculales</taxon>
        <taxon>Ranunculaceae</taxon>
        <taxon>Thalictroideae</taxon>
        <taxon>Aquilegia</taxon>
    </lineage>
</organism>
<dbReference type="InterPro" id="IPR011065">
    <property type="entry name" value="Kunitz_inhibitor_STI-like_sf"/>
</dbReference>
<evidence type="ECO:0000256" key="1">
    <source>
        <dbReference type="ARBA" id="ARBA00005440"/>
    </source>
</evidence>
<comment type="similarity">
    <text evidence="1">Belongs to the protease inhibitor I3 (leguminous Kunitz-type inhibitor) family.</text>
</comment>
<dbReference type="SUPFAM" id="SSF50386">
    <property type="entry name" value="STI-like"/>
    <property type="match status" value="1"/>
</dbReference>
<dbReference type="GO" id="GO:0004866">
    <property type="term" value="F:endopeptidase inhibitor activity"/>
    <property type="evidence" value="ECO:0007669"/>
    <property type="project" value="InterPro"/>
</dbReference>
<dbReference type="OrthoDB" id="1918435at2759"/>
<dbReference type="Pfam" id="PF00197">
    <property type="entry name" value="Kunitz_legume"/>
    <property type="match status" value="1"/>
</dbReference>
<evidence type="ECO:0000313" key="4">
    <source>
        <dbReference type="EMBL" id="PIA46861.1"/>
    </source>
</evidence>
<dbReference type="STRING" id="218851.A0A2G5DTL9"/>
<reference evidence="4 5" key="1">
    <citation type="submission" date="2017-09" db="EMBL/GenBank/DDBJ databases">
        <title>WGS assembly of Aquilegia coerulea Goldsmith.</title>
        <authorList>
            <person name="Hodges S."/>
            <person name="Kramer E."/>
            <person name="Nordborg M."/>
            <person name="Tomkins J."/>
            <person name="Borevitz J."/>
            <person name="Derieg N."/>
            <person name="Yan J."/>
            <person name="Mihaltcheva S."/>
            <person name="Hayes R.D."/>
            <person name="Rokhsar D."/>
        </authorList>
    </citation>
    <scope>NUCLEOTIDE SEQUENCE [LARGE SCALE GENOMIC DNA]</scope>
    <source>
        <strain evidence="5">cv. Goldsmith</strain>
    </source>
</reference>
<dbReference type="PROSITE" id="PS00283">
    <property type="entry name" value="SOYBEAN_KUNITZ"/>
    <property type="match status" value="1"/>
</dbReference>
<dbReference type="PANTHER" id="PTHR33107">
    <property type="entry name" value="KUNITZ TRYPSIN INHIBITOR 2"/>
    <property type="match status" value="1"/>
</dbReference>
<evidence type="ECO:0000256" key="2">
    <source>
        <dbReference type="ARBA" id="ARBA00023157"/>
    </source>
</evidence>
<evidence type="ECO:0000313" key="5">
    <source>
        <dbReference type="Proteomes" id="UP000230069"/>
    </source>
</evidence>
<dbReference type="EMBL" id="KZ305032">
    <property type="protein sequence ID" value="PIA46861.1"/>
    <property type="molecule type" value="Genomic_DNA"/>
</dbReference>
<protein>
    <submittedName>
        <fullName evidence="4">Uncharacterized protein</fullName>
    </submittedName>
</protein>
<feature type="signal peptide" evidence="3">
    <location>
        <begin position="1"/>
        <end position="23"/>
    </location>
</feature>
<dbReference type="Gene3D" id="2.80.10.50">
    <property type="match status" value="1"/>
</dbReference>
<dbReference type="SMART" id="SM00452">
    <property type="entry name" value="STI"/>
    <property type="match status" value="1"/>
</dbReference>
<sequence length="195" mass="20982">MLRMISVVGLLLLVIANPPATTAQPAVLDITGQALEPGVQYYILPSGTSGGGATLLNPNASCPLYVGLENRADATGLPVLFLPFVSDESIIRESSDFSISFFASSACDQPTDWALDNESDPTMTGRMLITTRQENAPSDFFRIARNGNAYKLRFCPTDVCPICKFRCGDIGVSIEDGKRLLALYVPALSVVFQRA</sequence>
<dbReference type="InterPro" id="IPR002160">
    <property type="entry name" value="Prot_inh_Kunz-lg"/>
</dbReference>
<keyword evidence="3" id="KW-0732">Signal</keyword>
<feature type="chain" id="PRO_5013948985" evidence="3">
    <location>
        <begin position="24"/>
        <end position="195"/>
    </location>
</feature>